<comment type="similarity">
    <text evidence="1 4">Belongs to the aldehyde dehydrogenase family.</text>
</comment>
<feature type="domain" description="Aldehyde dehydrogenase" evidence="5">
    <location>
        <begin position="21"/>
        <end position="468"/>
    </location>
</feature>
<dbReference type="InterPro" id="IPR044086">
    <property type="entry name" value="LUC3-like"/>
</dbReference>
<dbReference type="SUPFAM" id="SSF53720">
    <property type="entry name" value="ALDH-like"/>
    <property type="match status" value="1"/>
</dbReference>
<evidence type="ECO:0000256" key="1">
    <source>
        <dbReference type="ARBA" id="ARBA00009986"/>
    </source>
</evidence>
<evidence type="ECO:0000259" key="5">
    <source>
        <dbReference type="Pfam" id="PF00171"/>
    </source>
</evidence>
<gene>
    <name evidence="6" type="ORF">CP98_03249</name>
</gene>
<dbReference type="AlphaFoldDB" id="A0A084EIH3"/>
<dbReference type="EMBL" id="JGVR01000020">
    <property type="protein sequence ID" value="KEZ17765.1"/>
    <property type="molecule type" value="Genomic_DNA"/>
</dbReference>
<dbReference type="PROSITE" id="PS00687">
    <property type="entry name" value="ALDEHYDE_DEHYDR_GLU"/>
    <property type="match status" value="1"/>
</dbReference>
<dbReference type="PROSITE" id="PS00070">
    <property type="entry name" value="ALDEHYDE_DEHYDR_CYS"/>
    <property type="match status" value="1"/>
</dbReference>
<dbReference type="InterPro" id="IPR015590">
    <property type="entry name" value="Aldehyde_DH_dom"/>
</dbReference>
<dbReference type="InterPro" id="IPR016160">
    <property type="entry name" value="Ald_DH_CS_CYS"/>
</dbReference>
<feature type="active site" evidence="3">
    <location>
        <position position="245"/>
    </location>
</feature>
<evidence type="ECO:0000313" key="7">
    <source>
        <dbReference type="Proteomes" id="UP000028534"/>
    </source>
</evidence>
<dbReference type="FunFam" id="3.40.309.10:FF:000009">
    <property type="entry name" value="Aldehyde dehydrogenase A"/>
    <property type="match status" value="1"/>
</dbReference>
<dbReference type="InterPro" id="IPR029510">
    <property type="entry name" value="Ald_DH_CS_GLU"/>
</dbReference>
<evidence type="ECO:0000256" key="2">
    <source>
        <dbReference type="ARBA" id="ARBA00023002"/>
    </source>
</evidence>
<dbReference type="InterPro" id="IPR016163">
    <property type="entry name" value="Ald_DH_C"/>
</dbReference>
<sequence>MTAFDRDFTMTIDGQGVAGAARMPVLNPATETVVASAPLCSEAELDAAVAAARAAFPGWRATPIETRRAAVRRIGEVIGANMADFTRLFTLEQGRPLAKASEELMGAAFWAGHVATQDIPVLVSEDTPERRAETRRVPIGVVGAIVPWNFPMLLGVWKIAGALLTGNTLVIKPSPYTPLTMLKLGELMRPHLPPGVLNVVSGGDALGPWMTAHSGIDKISFTGSTATGKRVMASAAQSLKRITLELGGNDAAIVLGDVDVAAVAGPLFWSAFVNSGQVCIATKRLYVHDTVYDALAAELTAIAERVRMGDGLAPGSELGPIQNRPQYDRVRALIADARDAGLRFLTGGDVPDGKGYFIPVTLVDNPPEDSRVVAEEAFGPVLPLIRFTDVDDVIARANASPYGLAGSVWSADVDAAQAIAARLDTGTVWINEAQHVAPWLPFGGHKQSGIGIENGVEGLMEYTNAQTIMVRKPVVAA</sequence>
<evidence type="ECO:0000313" key="6">
    <source>
        <dbReference type="EMBL" id="KEZ17765.1"/>
    </source>
</evidence>
<comment type="caution">
    <text evidence="6">The sequence shown here is derived from an EMBL/GenBank/DDBJ whole genome shotgun (WGS) entry which is preliminary data.</text>
</comment>
<dbReference type="Gene3D" id="3.40.605.10">
    <property type="entry name" value="Aldehyde Dehydrogenase, Chain A, domain 1"/>
    <property type="match status" value="1"/>
</dbReference>
<dbReference type="Proteomes" id="UP000028534">
    <property type="component" value="Unassembled WGS sequence"/>
</dbReference>
<organism evidence="6 7">
    <name type="scientific">Sphingobium yanoikuyae</name>
    <name type="common">Sphingomonas yanoikuyae</name>
    <dbReference type="NCBI Taxonomy" id="13690"/>
    <lineage>
        <taxon>Bacteria</taxon>
        <taxon>Pseudomonadati</taxon>
        <taxon>Pseudomonadota</taxon>
        <taxon>Alphaproteobacteria</taxon>
        <taxon>Sphingomonadales</taxon>
        <taxon>Sphingomonadaceae</taxon>
        <taxon>Sphingobium</taxon>
    </lineage>
</organism>
<dbReference type="FunFam" id="3.40.605.10:FF:000007">
    <property type="entry name" value="NAD/NADP-dependent betaine aldehyde dehydrogenase"/>
    <property type="match status" value="1"/>
</dbReference>
<dbReference type="GO" id="GO:0016620">
    <property type="term" value="F:oxidoreductase activity, acting on the aldehyde or oxo group of donors, NAD or NADP as acceptor"/>
    <property type="evidence" value="ECO:0007669"/>
    <property type="project" value="InterPro"/>
</dbReference>
<accession>A0A084EIH3</accession>
<reference evidence="6 7" key="1">
    <citation type="submission" date="2014-03" db="EMBL/GenBank/DDBJ databases">
        <title>Genome sequence of Sphingobium yanoikuyae B1.</title>
        <authorList>
            <person name="Gan H.M."/>
            <person name="Gan H.Y."/>
            <person name="Savka M.A."/>
        </authorList>
    </citation>
    <scope>NUCLEOTIDE SEQUENCE [LARGE SCALE GENOMIC DNA]</scope>
    <source>
        <strain evidence="6 7">B1</strain>
    </source>
</reference>
<dbReference type="InterPro" id="IPR016162">
    <property type="entry name" value="Ald_DH_N"/>
</dbReference>
<protein>
    <submittedName>
        <fullName evidence="6">Aldehyde Dehydrogenase</fullName>
    </submittedName>
</protein>
<dbReference type="InterPro" id="IPR016161">
    <property type="entry name" value="Ald_DH/histidinol_DH"/>
</dbReference>
<dbReference type="CDD" id="cd07106">
    <property type="entry name" value="ALDH_AldA-AAD23400"/>
    <property type="match status" value="1"/>
</dbReference>
<dbReference type="PANTHER" id="PTHR11699">
    <property type="entry name" value="ALDEHYDE DEHYDROGENASE-RELATED"/>
    <property type="match status" value="1"/>
</dbReference>
<evidence type="ECO:0000256" key="4">
    <source>
        <dbReference type="RuleBase" id="RU003345"/>
    </source>
</evidence>
<dbReference type="RefSeq" id="WP_037520871.1">
    <property type="nucleotide sequence ID" value="NZ_JGVR01000020.1"/>
</dbReference>
<evidence type="ECO:0000256" key="3">
    <source>
        <dbReference type="PROSITE-ProRule" id="PRU10007"/>
    </source>
</evidence>
<keyword evidence="2 4" id="KW-0560">Oxidoreductase</keyword>
<dbReference type="PATRIC" id="fig|13690.10.peg.3329"/>
<dbReference type="Gene3D" id="3.40.309.10">
    <property type="entry name" value="Aldehyde Dehydrogenase, Chain A, domain 2"/>
    <property type="match status" value="1"/>
</dbReference>
<name>A0A084EIH3_SPHYA</name>
<proteinExistence type="inferred from homology"/>
<dbReference type="eggNOG" id="COG1012">
    <property type="taxonomic scope" value="Bacteria"/>
</dbReference>
<dbReference type="Pfam" id="PF00171">
    <property type="entry name" value="Aldedh"/>
    <property type="match status" value="1"/>
</dbReference>